<protein>
    <submittedName>
        <fullName evidence="1">Uncharacterized protein</fullName>
    </submittedName>
</protein>
<accession>A0A645F060</accession>
<comment type="caution">
    <text evidence="1">The sequence shown here is derived from an EMBL/GenBank/DDBJ whole genome shotgun (WGS) entry which is preliminary data.</text>
</comment>
<dbReference type="AlphaFoldDB" id="A0A645F060"/>
<proteinExistence type="predicted"/>
<reference evidence="1" key="1">
    <citation type="submission" date="2019-08" db="EMBL/GenBank/DDBJ databases">
        <authorList>
            <person name="Kucharzyk K."/>
            <person name="Murdoch R.W."/>
            <person name="Higgins S."/>
            <person name="Loffler F."/>
        </authorList>
    </citation>
    <scope>NUCLEOTIDE SEQUENCE</scope>
</reference>
<dbReference type="EMBL" id="VSSQ01051924">
    <property type="protein sequence ID" value="MPN06043.1"/>
    <property type="molecule type" value="Genomic_DNA"/>
</dbReference>
<evidence type="ECO:0000313" key="1">
    <source>
        <dbReference type="EMBL" id="MPN06043.1"/>
    </source>
</evidence>
<name>A0A645F060_9ZZZZ</name>
<gene>
    <name evidence="1" type="ORF">SDC9_153297</name>
</gene>
<organism evidence="1">
    <name type="scientific">bioreactor metagenome</name>
    <dbReference type="NCBI Taxonomy" id="1076179"/>
    <lineage>
        <taxon>unclassified sequences</taxon>
        <taxon>metagenomes</taxon>
        <taxon>ecological metagenomes</taxon>
    </lineage>
</organism>
<sequence>MDTNTIFNVVGPVRCKCLDGLKDTYPLLQGIIFGVEFIQRRESIFIIRNIPLIEGEDKLFADCRIFQFPLTKEDPIFIDGCVNFLHFKTGYFDQLDINWYFLCR</sequence>